<gene>
    <name evidence="1" type="ORF">CLVI_14240</name>
</gene>
<reference evidence="1 2" key="1">
    <citation type="submission" date="2018-03" db="EMBL/GenBank/DDBJ databases">
        <title>Genome sequence of Clostridium vincentii DSM 10228.</title>
        <authorList>
            <person name="Poehlein A."/>
            <person name="Daniel R."/>
        </authorList>
    </citation>
    <scope>NUCLEOTIDE SEQUENCE [LARGE SCALE GENOMIC DNA]</scope>
    <source>
        <strain evidence="1 2">DSM 10228</strain>
    </source>
</reference>
<proteinExistence type="predicted"/>
<comment type="caution">
    <text evidence="1">The sequence shown here is derived from an EMBL/GenBank/DDBJ whole genome shotgun (WGS) entry which is preliminary data.</text>
</comment>
<protein>
    <recommendedName>
        <fullName evidence="3">Prealbumin-like fold domain-containing protein</fullName>
    </recommendedName>
</protein>
<dbReference type="Gene3D" id="2.60.40.10">
    <property type="entry name" value="Immunoglobulins"/>
    <property type="match status" value="1"/>
</dbReference>
<dbReference type="Proteomes" id="UP000239471">
    <property type="component" value="Unassembled WGS sequence"/>
</dbReference>
<accession>A0A2T0BG28</accession>
<dbReference type="EMBL" id="PVXQ01000012">
    <property type="protein sequence ID" value="PRR82787.1"/>
    <property type="molecule type" value="Genomic_DNA"/>
</dbReference>
<evidence type="ECO:0008006" key="3">
    <source>
        <dbReference type="Google" id="ProtNLM"/>
    </source>
</evidence>
<name>A0A2T0BG28_9CLOT</name>
<dbReference type="AlphaFoldDB" id="A0A2T0BG28"/>
<dbReference type="InterPro" id="IPR013783">
    <property type="entry name" value="Ig-like_fold"/>
</dbReference>
<dbReference type="RefSeq" id="WP_106059417.1">
    <property type="nucleotide sequence ID" value="NZ_PVXQ01000012.1"/>
</dbReference>
<organism evidence="1 2">
    <name type="scientific">Clostridium vincentii</name>
    <dbReference type="NCBI Taxonomy" id="52704"/>
    <lineage>
        <taxon>Bacteria</taxon>
        <taxon>Bacillati</taxon>
        <taxon>Bacillota</taxon>
        <taxon>Clostridia</taxon>
        <taxon>Eubacteriales</taxon>
        <taxon>Clostridiaceae</taxon>
        <taxon>Clostridium</taxon>
    </lineage>
</organism>
<keyword evidence="2" id="KW-1185">Reference proteome</keyword>
<sequence>MKRISGEIIVYSVLLSKDGVGIEEIKINLYKLCGLSPKLVDSKFTDREGKVVFYNLEKGSYRVIELIDKKHFQKPIYLKWNEVRIDEFNGEGLIYAINKPKNLI</sequence>
<evidence type="ECO:0000313" key="2">
    <source>
        <dbReference type="Proteomes" id="UP000239471"/>
    </source>
</evidence>
<dbReference type="OrthoDB" id="1936994at2"/>
<dbReference type="SUPFAM" id="SSF49478">
    <property type="entry name" value="Cna protein B-type domain"/>
    <property type="match status" value="1"/>
</dbReference>
<evidence type="ECO:0000313" key="1">
    <source>
        <dbReference type="EMBL" id="PRR82787.1"/>
    </source>
</evidence>